<reference evidence="2" key="1">
    <citation type="submission" date="2022-11" db="EMBL/GenBank/DDBJ databases">
        <title>Chromosome-level genome of Pogonophryne albipinna.</title>
        <authorList>
            <person name="Jo E."/>
        </authorList>
    </citation>
    <scope>NUCLEOTIDE SEQUENCE</scope>
    <source>
        <strain evidence="2">SGF0006</strain>
        <tissue evidence="2">Muscle</tissue>
    </source>
</reference>
<sequence>RERDELWRLLVVNLSGLEHKNSQEQKENREKTPRGYLHALLVTCGSCTRKDGRADGLRALKLDRLPRHRQQLFLPPTSPNPVKAAAAPRGCARAPHHEAALATAARGSARSHRH</sequence>
<feature type="compositionally biased region" description="Low complexity" evidence="1">
    <location>
        <begin position="84"/>
        <end position="93"/>
    </location>
</feature>
<evidence type="ECO:0000313" key="2">
    <source>
        <dbReference type="EMBL" id="KAJ4927650.1"/>
    </source>
</evidence>
<feature type="non-terminal residue" evidence="2">
    <location>
        <position position="1"/>
    </location>
</feature>
<comment type="caution">
    <text evidence="2">The sequence shown here is derived from an EMBL/GenBank/DDBJ whole genome shotgun (WGS) entry which is preliminary data.</text>
</comment>
<organism evidence="2 3">
    <name type="scientific">Pogonophryne albipinna</name>
    <dbReference type="NCBI Taxonomy" id="1090488"/>
    <lineage>
        <taxon>Eukaryota</taxon>
        <taxon>Metazoa</taxon>
        <taxon>Chordata</taxon>
        <taxon>Craniata</taxon>
        <taxon>Vertebrata</taxon>
        <taxon>Euteleostomi</taxon>
        <taxon>Actinopterygii</taxon>
        <taxon>Neopterygii</taxon>
        <taxon>Teleostei</taxon>
        <taxon>Neoteleostei</taxon>
        <taxon>Acanthomorphata</taxon>
        <taxon>Eupercaria</taxon>
        <taxon>Perciformes</taxon>
        <taxon>Notothenioidei</taxon>
        <taxon>Pogonophryne</taxon>
    </lineage>
</organism>
<protein>
    <submittedName>
        <fullName evidence="2">Uncharacterized protein</fullName>
    </submittedName>
</protein>
<feature type="non-terminal residue" evidence="2">
    <location>
        <position position="114"/>
    </location>
</feature>
<dbReference type="EMBL" id="JAPTMU010000018">
    <property type="protein sequence ID" value="KAJ4927650.1"/>
    <property type="molecule type" value="Genomic_DNA"/>
</dbReference>
<dbReference type="Proteomes" id="UP001219934">
    <property type="component" value="Unassembled WGS sequence"/>
</dbReference>
<proteinExistence type="predicted"/>
<gene>
    <name evidence="2" type="ORF">JOQ06_015456</name>
</gene>
<evidence type="ECO:0000256" key="1">
    <source>
        <dbReference type="SAM" id="MobiDB-lite"/>
    </source>
</evidence>
<dbReference type="AlphaFoldDB" id="A0AAD6ALF1"/>
<feature type="region of interest" description="Disordered" evidence="1">
    <location>
        <begin position="71"/>
        <end position="114"/>
    </location>
</feature>
<keyword evidence="3" id="KW-1185">Reference proteome</keyword>
<accession>A0AAD6ALF1</accession>
<evidence type="ECO:0000313" key="3">
    <source>
        <dbReference type="Proteomes" id="UP001219934"/>
    </source>
</evidence>
<name>A0AAD6ALF1_9TELE</name>